<accession>A0A816UWB9</accession>
<dbReference type="Proteomes" id="UP001295469">
    <property type="component" value="Chromosome C08"/>
</dbReference>
<organism evidence="4">
    <name type="scientific">Brassica napus</name>
    <name type="common">Rape</name>
    <dbReference type="NCBI Taxonomy" id="3708"/>
    <lineage>
        <taxon>Eukaryota</taxon>
        <taxon>Viridiplantae</taxon>
        <taxon>Streptophyta</taxon>
        <taxon>Embryophyta</taxon>
        <taxon>Tracheophyta</taxon>
        <taxon>Spermatophyta</taxon>
        <taxon>Magnoliopsida</taxon>
        <taxon>eudicotyledons</taxon>
        <taxon>Gunneridae</taxon>
        <taxon>Pentapetalae</taxon>
        <taxon>rosids</taxon>
        <taxon>malvids</taxon>
        <taxon>Brassicales</taxon>
        <taxon>Brassicaceae</taxon>
        <taxon>Brassiceae</taxon>
        <taxon>Brassica</taxon>
    </lineage>
</organism>
<evidence type="ECO:0000313" key="4">
    <source>
        <dbReference type="EMBL" id="CAF2113219.1"/>
    </source>
</evidence>
<reference evidence="4" key="1">
    <citation type="submission" date="2021-01" db="EMBL/GenBank/DDBJ databases">
        <authorList>
            <consortium name="Genoscope - CEA"/>
            <person name="William W."/>
        </authorList>
    </citation>
    <scope>NUCLEOTIDE SEQUENCE</scope>
</reference>
<dbReference type="Pfam" id="PF24922">
    <property type="entry name" value="ACBP4_C"/>
    <property type="match status" value="1"/>
</dbReference>
<keyword evidence="1" id="KW-0175">Coiled coil</keyword>
<protein>
    <submittedName>
        <fullName evidence="4">(rape) hypothetical protein</fullName>
    </submittedName>
</protein>
<feature type="region of interest" description="Disordered" evidence="2">
    <location>
        <begin position="111"/>
        <end position="139"/>
    </location>
</feature>
<proteinExistence type="predicted"/>
<name>A0A816UWB9_BRANA</name>
<evidence type="ECO:0000256" key="1">
    <source>
        <dbReference type="SAM" id="Coils"/>
    </source>
</evidence>
<gene>
    <name evidence="4" type="ORF">DARMORV10_C08P35450.1</name>
</gene>
<feature type="domain" description="Acyl-CoA-binding" evidence="3">
    <location>
        <begin position="23"/>
        <end position="75"/>
    </location>
</feature>
<dbReference type="EMBL" id="HG994372">
    <property type="protein sequence ID" value="CAF2113219.1"/>
    <property type="molecule type" value="Genomic_DNA"/>
</dbReference>
<sequence length="139" mass="16043">MSLREFFQSLFCHSNHFCNRNFSLRSQLAAEQSRCFKLEVAEVRQKIKTMETLENKLELLHRQRAVASEQAAANMNGKRQSSGDGLLELFRQKHESPMNYSRTEEINNAFTNEVSWDRSSTSSTQAPTHRPSKRTYGAI</sequence>
<feature type="coiled-coil region" evidence="1">
    <location>
        <begin position="43"/>
        <end position="70"/>
    </location>
</feature>
<evidence type="ECO:0000259" key="3">
    <source>
        <dbReference type="Pfam" id="PF24922"/>
    </source>
</evidence>
<feature type="compositionally biased region" description="Polar residues" evidence="2">
    <location>
        <begin position="111"/>
        <end position="127"/>
    </location>
</feature>
<dbReference type="InterPro" id="IPR056819">
    <property type="entry name" value="ACBP4-6_C"/>
</dbReference>
<evidence type="ECO:0000256" key="2">
    <source>
        <dbReference type="SAM" id="MobiDB-lite"/>
    </source>
</evidence>
<dbReference type="AlphaFoldDB" id="A0A816UWB9"/>